<dbReference type="EMBL" id="BMYI01000006">
    <property type="protein sequence ID" value="GHC22725.1"/>
    <property type="molecule type" value="Genomic_DNA"/>
</dbReference>
<evidence type="ECO:0000313" key="2">
    <source>
        <dbReference type="Proteomes" id="UP000658305"/>
    </source>
</evidence>
<name>A0ABQ3FG16_9RHOB</name>
<reference evidence="2" key="1">
    <citation type="journal article" date="2019" name="Int. J. Syst. Evol. Microbiol.">
        <title>The Global Catalogue of Microorganisms (GCM) 10K type strain sequencing project: providing services to taxonomists for standard genome sequencing and annotation.</title>
        <authorList>
            <consortium name="The Broad Institute Genomics Platform"/>
            <consortium name="The Broad Institute Genome Sequencing Center for Infectious Disease"/>
            <person name="Wu L."/>
            <person name="Ma J."/>
        </authorList>
    </citation>
    <scope>NUCLEOTIDE SEQUENCE [LARGE SCALE GENOMIC DNA]</scope>
    <source>
        <strain evidence="2">KCTC 23298</strain>
    </source>
</reference>
<gene>
    <name evidence="1" type="ORF">GCM10007291_22610</name>
</gene>
<organism evidence="1 2">
    <name type="scientific">Gemmobacter nanjingensis</name>
    <dbReference type="NCBI Taxonomy" id="488454"/>
    <lineage>
        <taxon>Bacteria</taxon>
        <taxon>Pseudomonadati</taxon>
        <taxon>Pseudomonadota</taxon>
        <taxon>Alphaproteobacteria</taxon>
        <taxon>Rhodobacterales</taxon>
        <taxon>Paracoccaceae</taxon>
        <taxon>Gemmobacter</taxon>
    </lineage>
</organism>
<protein>
    <submittedName>
        <fullName evidence="1">Uncharacterized protein</fullName>
    </submittedName>
</protein>
<evidence type="ECO:0000313" key="1">
    <source>
        <dbReference type="EMBL" id="GHC22725.1"/>
    </source>
</evidence>
<dbReference type="Proteomes" id="UP000658305">
    <property type="component" value="Unassembled WGS sequence"/>
</dbReference>
<comment type="caution">
    <text evidence="1">The sequence shown here is derived from an EMBL/GenBank/DDBJ whole genome shotgun (WGS) entry which is preliminary data.</text>
</comment>
<keyword evidence="2" id="KW-1185">Reference proteome</keyword>
<proteinExistence type="predicted"/>
<accession>A0ABQ3FG16</accession>
<sequence>MGLITPTAFENLIISKPDLQVGLTEVIPTGEIPTHYINRYMAEDEVRCAFCDKHTPHKRGFTAQMADGRIALCGRDCAAKYFGQEVADRFEQDLEKQIERAARRRIVHRTIEGVPATLALLSRDVVEMEERALRAVGALHDEFRATPLPTRLAENGDLEITETKRRWIEREDENGQIRRVPIDDTRVVLRVAAASVLRNGPTTKRRFKAARSELEMLAGVKTLDGWSDQVIDRMAQKRAAIVTDIQNGVRFINLCRRFFTPDNIGALSDYFQSGKNHVERVRLQSSKGGSELVVTGKPYSFIDYDMSAGERSRRYRLPNFNDLPSEEMLLAALRDG</sequence>